<sequence length="589" mass="60464">MSGNQLVARIAVDAAGFAGTLMGTSVCRVWVHPLWHQSGLQPRGGASDAAGEDEYPSTRSATVGAVTDSALTLIILALAVVAFISGRIPTGLVAIGVSLALLATGVIDLPQAFAGFADPAVILIAALFVVAEGLDGTGLTAWAGQQLVRRGGGDLRRLTVLVMIVVAVLSALISVNGAVAALLPVVVVIASRILVAPAKLLLPLAFGAHAGSLLTLTGSPVNVLASEYADDATGHPFGFFDFAVAGLPIVIGSVLLVLVLQRFVIPARTPATMPRDLSDQARVLLRDYPGLRTDAAQPPLLDAESGVAEVLVPPRSAFVGATVFPGMVTESGDLVILAVQRAGEQLENGDIVLEVGDVLLLQGDWDALDANLTDPAVVVVDAPNAVRRQAAPLGRRSWTALVILVLMVVALATGVFPPAVTGLLAAGAMVLTRSVTVERAHRSISWTTLLLVAGMIPMSTAITQTGTAELIATGLIGIVGDSGPLVVLGALCLVALVFGQLISNTATALIILPIAISVATEMQVSPLPFLMAVAVVSAAALLTPVATPANLMIQGPAGLRFGDYWKLGLPVMVVFYAVAVGIVPLVWRF</sequence>
<dbReference type="PANTHER" id="PTHR43652:SF2">
    <property type="entry name" value="BASIC AMINO ACID ANTIPORTER YFCC-RELATED"/>
    <property type="match status" value="1"/>
</dbReference>
<dbReference type="GO" id="GO:0006813">
    <property type="term" value="P:potassium ion transport"/>
    <property type="evidence" value="ECO:0007669"/>
    <property type="project" value="InterPro"/>
</dbReference>
<dbReference type="AlphaFoldDB" id="A0A4Y9QRN1"/>
<organism evidence="9 10">
    <name type="scientific">Orlajensenia leifsoniae</name>
    <dbReference type="NCBI Taxonomy" id="2561933"/>
    <lineage>
        <taxon>Bacteria</taxon>
        <taxon>Bacillati</taxon>
        <taxon>Actinomycetota</taxon>
        <taxon>Actinomycetes</taxon>
        <taxon>Micrococcales</taxon>
        <taxon>Microbacteriaceae</taxon>
        <taxon>Orlajensenia</taxon>
    </lineage>
</organism>
<feature type="transmembrane region" description="Helical" evidence="7">
    <location>
        <begin position="470"/>
        <end position="496"/>
    </location>
</feature>
<protein>
    <submittedName>
        <fullName evidence="9">TRAP transporter large permease subunit</fullName>
    </submittedName>
</protein>
<accession>A0A4Y9QRN1</accession>
<keyword evidence="6 7" id="KW-0472">Membrane</keyword>
<comment type="subcellular location">
    <subcellularLocation>
        <location evidence="1">Membrane</location>
        <topology evidence="1">Multi-pass membrane protein</topology>
    </subcellularLocation>
</comment>
<feature type="transmembrane region" description="Helical" evidence="7">
    <location>
        <begin position="398"/>
        <end position="431"/>
    </location>
</feature>
<evidence type="ECO:0000256" key="7">
    <source>
        <dbReference type="SAM" id="Phobius"/>
    </source>
</evidence>
<evidence type="ECO:0000256" key="5">
    <source>
        <dbReference type="ARBA" id="ARBA00022989"/>
    </source>
</evidence>
<dbReference type="EMBL" id="SPQZ01000007">
    <property type="protein sequence ID" value="TFV95184.1"/>
    <property type="molecule type" value="Genomic_DNA"/>
</dbReference>
<keyword evidence="4" id="KW-0677">Repeat</keyword>
<dbReference type="CDD" id="cd01115">
    <property type="entry name" value="SLC13_permease"/>
    <property type="match status" value="1"/>
</dbReference>
<feature type="transmembrane region" description="Helical" evidence="7">
    <location>
        <begin position="91"/>
        <end position="114"/>
    </location>
</feature>
<gene>
    <name evidence="9" type="ORF">E4M00_16135</name>
</gene>
<feature type="transmembrane region" description="Helical" evidence="7">
    <location>
        <begin position="155"/>
        <end position="173"/>
    </location>
</feature>
<dbReference type="GO" id="GO:0005886">
    <property type="term" value="C:plasma membrane"/>
    <property type="evidence" value="ECO:0007669"/>
    <property type="project" value="TreeGrafter"/>
</dbReference>
<dbReference type="Pfam" id="PF03600">
    <property type="entry name" value="CitMHS"/>
    <property type="match status" value="1"/>
</dbReference>
<dbReference type="InterPro" id="IPR051679">
    <property type="entry name" value="DASS-Related_Transporters"/>
</dbReference>
<feature type="transmembrane region" description="Helical" evidence="7">
    <location>
        <begin position="202"/>
        <end position="225"/>
    </location>
</feature>
<keyword evidence="10" id="KW-1185">Reference proteome</keyword>
<keyword evidence="3 7" id="KW-0812">Transmembrane</keyword>
<dbReference type="InterPro" id="IPR004680">
    <property type="entry name" value="Cit_transptr-like_dom"/>
</dbReference>
<dbReference type="SUPFAM" id="SSF116726">
    <property type="entry name" value="TrkA C-terminal domain-like"/>
    <property type="match status" value="1"/>
</dbReference>
<evidence type="ECO:0000259" key="8">
    <source>
        <dbReference type="Pfam" id="PF03600"/>
    </source>
</evidence>
<dbReference type="GO" id="GO:0055085">
    <property type="term" value="P:transmembrane transport"/>
    <property type="evidence" value="ECO:0007669"/>
    <property type="project" value="InterPro"/>
</dbReference>
<feature type="transmembrane region" description="Helical" evidence="7">
    <location>
        <begin position="63"/>
        <end position="84"/>
    </location>
</feature>
<feature type="transmembrane region" description="Helical" evidence="7">
    <location>
        <begin position="237"/>
        <end position="260"/>
    </location>
</feature>
<feature type="transmembrane region" description="Helical" evidence="7">
    <location>
        <begin position="527"/>
        <end position="547"/>
    </location>
</feature>
<reference evidence="9 10" key="1">
    <citation type="journal article" date="2018" name="J. Microbiol.">
        <title>Leifsonia flava sp. nov., a novel actinobacterium isolated from the rhizosphere of Aquilegia viridiflora.</title>
        <authorList>
            <person name="Cai Y."/>
            <person name="Tao W.Z."/>
            <person name="Ma Y.J."/>
            <person name="Cheng J."/>
            <person name="Zhang M.Y."/>
            <person name="Zhang Y.X."/>
        </authorList>
    </citation>
    <scope>NUCLEOTIDE SEQUENCE [LARGE SCALE GENOMIC DNA]</scope>
    <source>
        <strain evidence="9 10">SYP-B2174</strain>
    </source>
</reference>
<keyword evidence="2" id="KW-0813">Transport</keyword>
<dbReference type="InterPro" id="IPR036721">
    <property type="entry name" value="RCK_C_sf"/>
</dbReference>
<dbReference type="Proteomes" id="UP000298127">
    <property type="component" value="Unassembled WGS sequence"/>
</dbReference>
<feature type="transmembrane region" description="Helical" evidence="7">
    <location>
        <begin position="567"/>
        <end position="587"/>
    </location>
</feature>
<keyword evidence="5 7" id="KW-1133">Transmembrane helix</keyword>
<evidence type="ECO:0000313" key="10">
    <source>
        <dbReference type="Proteomes" id="UP000298127"/>
    </source>
</evidence>
<dbReference type="RefSeq" id="WP_135121498.1">
    <property type="nucleotide sequence ID" value="NZ_SPQZ01000007.1"/>
</dbReference>
<dbReference type="Gene3D" id="3.30.70.1450">
    <property type="entry name" value="Regulator of K+ conductance, C-terminal domain"/>
    <property type="match status" value="1"/>
</dbReference>
<proteinExistence type="predicted"/>
<evidence type="ECO:0000256" key="1">
    <source>
        <dbReference type="ARBA" id="ARBA00004141"/>
    </source>
</evidence>
<evidence type="ECO:0000256" key="6">
    <source>
        <dbReference type="ARBA" id="ARBA00023136"/>
    </source>
</evidence>
<evidence type="ECO:0000256" key="2">
    <source>
        <dbReference type="ARBA" id="ARBA00022448"/>
    </source>
</evidence>
<evidence type="ECO:0000256" key="4">
    <source>
        <dbReference type="ARBA" id="ARBA00022737"/>
    </source>
</evidence>
<feature type="transmembrane region" description="Helical" evidence="7">
    <location>
        <begin position="443"/>
        <end position="463"/>
    </location>
</feature>
<name>A0A4Y9QRN1_9MICO</name>
<dbReference type="PANTHER" id="PTHR43652">
    <property type="entry name" value="BASIC AMINO ACID ANTIPORTER YFCC-RELATED"/>
    <property type="match status" value="1"/>
</dbReference>
<evidence type="ECO:0000313" key="9">
    <source>
        <dbReference type="EMBL" id="TFV95184.1"/>
    </source>
</evidence>
<feature type="transmembrane region" description="Helical" evidence="7">
    <location>
        <begin position="120"/>
        <end position="143"/>
    </location>
</feature>
<comment type="caution">
    <text evidence="9">The sequence shown here is derived from an EMBL/GenBank/DDBJ whole genome shotgun (WGS) entry which is preliminary data.</text>
</comment>
<feature type="transmembrane region" description="Helical" evidence="7">
    <location>
        <begin position="502"/>
        <end position="520"/>
    </location>
</feature>
<feature type="domain" description="Citrate transporter-like" evidence="8">
    <location>
        <begin position="81"/>
        <end position="511"/>
    </location>
</feature>
<evidence type="ECO:0000256" key="3">
    <source>
        <dbReference type="ARBA" id="ARBA00022692"/>
    </source>
</evidence>